<name>A0AAV9NPA9_9EURO</name>
<gene>
    <name evidence="2" type="ORF">LTR84_005260</name>
</gene>
<feature type="transmembrane region" description="Helical" evidence="1">
    <location>
        <begin position="509"/>
        <end position="534"/>
    </location>
</feature>
<dbReference type="GeneID" id="89973438"/>
<sequence length="603" mass="64509">MAPTMVYSAVAPMASHDQPTTRIHGRVKEIMIAFAVMTIPMTIFSALLLGLIFHYRVVQNPFVSDDLAFDAGQDVSSVVFVKISATTLITIASWSSTTAPILVGFPVTLVSYPVASGILTASIKQEAAQLPTPYQFSLLLKMLSGGSVSALWSWLQYAFGWKARREPQGRSVKTLTSILTLGIILSTFVFATDTWLHFTTKTVNFSQVTPTSDAFDLSFGVYDNCTDVSQTYSFGCNMDNPASGAVLMSSTPIEVLSNISDSMLIQTHTIGSDQFAYLTNAQLSRLASIDYSAKSYAVQSQCKPVTSSCMSTDDVAGVGTFYHCPFAFQGMADTSVGSLNSVTMAYFTDSSGANNNTNTNHIGNPYYHAAVAVVNMRNGVSQALMSDPEIIKGGHGGSTIIALFCNSTIYDLEYTSVNGSVTRFAVNLSNSSTTNILQGSQRLTDAGDANLVQAASVAGLGNSAQAISDQFALSYSQTALAVAVGAFQPRPALELQSREDMLVARVPKLPLACLLAANLLLVLLGIALTVVAFLSSSRETGEIQARLSIAALVASQFEEVRTRSPVEKVEDMFEESHGEPGPRIGFFRSPEGAWVFGSFRPIS</sequence>
<proteinExistence type="predicted"/>
<feature type="transmembrane region" description="Helical" evidence="1">
    <location>
        <begin position="101"/>
        <end position="123"/>
    </location>
</feature>
<keyword evidence="1" id="KW-0472">Membrane</keyword>
<dbReference type="RefSeq" id="XP_064711455.1">
    <property type="nucleotide sequence ID" value="XM_064848831.1"/>
</dbReference>
<accession>A0AAV9NPA9</accession>
<comment type="caution">
    <text evidence="2">The sequence shown here is derived from an EMBL/GenBank/DDBJ whole genome shotgun (WGS) entry which is preliminary data.</text>
</comment>
<dbReference type="Proteomes" id="UP001358417">
    <property type="component" value="Unassembled WGS sequence"/>
</dbReference>
<feature type="transmembrane region" description="Helical" evidence="1">
    <location>
        <begin position="135"/>
        <end position="155"/>
    </location>
</feature>
<organism evidence="2 3">
    <name type="scientific">Exophiala bonariae</name>
    <dbReference type="NCBI Taxonomy" id="1690606"/>
    <lineage>
        <taxon>Eukaryota</taxon>
        <taxon>Fungi</taxon>
        <taxon>Dikarya</taxon>
        <taxon>Ascomycota</taxon>
        <taxon>Pezizomycotina</taxon>
        <taxon>Eurotiomycetes</taxon>
        <taxon>Chaetothyriomycetidae</taxon>
        <taxon>Chaetothyriales</taxon>
        <taxon>Herpotrichiellaceae</taxon>
        <taxon>Exophiala</taxon>
    </lineage>
</organism>
<dbReference type="EMBL" id="JAVRRD010000002">
    <property type="protein sequence ID" value="KAK5063183.1"/>
    <property type="molecule type" value="Genomic_DNA"/>
</dbReference>
<protein>
    <submittedName>
        <fullName evidence="2">Uncharacterized protein</fullName>
    </submittedName>
</protein>
<dbReference type="AlphaFoldDB" id="A0AAV9NPA9"/>
<keyword evidence="1" id="KW-0812">Transmembrane</keyword>
<evidence type="ECO:0000256" key="1">
    <source>
        <dbReference type="SAM" id="Phobius"/>
    </source>
</evidence>
<keyword evidence="1" id="KW-1133">Transmembrane helix</keyword>
<feature type="transmembrane region" description="Helical" evidence="1">
    <location>
        <begin position="75"/>
        <end position="94"/>
    </location>
</feature>
<evidence type="ECO:0000313" key="3">
    <source>
        <dbReference type="Proteomes" id="UP001358417"/>
    </source>
</evidence>
<feature type="transmembrane region" description="Helical" evidence="1">
    <location>
        <begin position="175"/>
        <end position="198"/>
    </location>
</feature>
<feature type="transmembrane region" description="Helical" evidence="1">
    <location>
        <begin position="30"/>
        <end position="55"/>
    </location>
</feature>
<keyword evidence="3" id="KW-1185">Reference proteome</keyword>
<reference evidence="2 3" key="1">
    <citation type="submission" date="2023-08" db="EMBL/GenBank/DDBJ databases">
        <title>Black Yeasts Isolated from many extreme environments.</title>
        <authorList>
            <person name="Coleine C."/>
            <person name="Stajich J.E."/>
            <person name="Selbmann L."/>
        </authorList>
    </citation>
    <scope>NUCLEOTIDE SEQUENCE [LARGE SCALE GENOMIC DNA]</scope>
    <source>
        <strain evidence="2 3">CCFEE 5792</strain>
    </source>
</reference>
<evidence type="ECO:0000313" key="2">
    <source>
        <dbReference type="EMBL" id="KAK5063183.1"/>
    </source>
</evidence>